<keyword evidence="7" id="KW-0067">ATP-binding</keyword>
<reference evidence="16" key="1">
    <citation type="submission" date="2019-03" db="EMBL/GenBank/DDBJ databases">
        <title>Lake Tanganyika Metagenome-Assembled Genomes (MAGs).</title>
        <authorList>
            <person name="Tran P."/>
        </authorList>
    </citation>
    <scope>NUCLEOTIDE SEQUENCE</scope>
    <source>
        <strain evidence="16">M_DeepCast_400m_m2_100</strain>
    </source>
</reference>
<dbReference type="AlphaFoldDB" id="A0A937XDB7"/>
<dbReference type="PANTHER" id="PTHR47964:SF1">
    <property type="entry name" value="ATP-DEPENDENT DNA HELICASE HOMOLOG RECG, CHLOROPLASTIC"/>
    <property type="match status" value="1"/>
</dbReference>
<dbReference type="Pfam" id="PF00270">
    <property type="entry name" value="DEAD"/>
    <property type="match status" value="1"/>
</dbReference>
<feature type="non-terminal residue" evidence="16">
    <location>
        <position position="1066"/>
    </location>
</feature>
<dbReference type="GO" id="GO:0005737">
    <property type="term" value="C:cytoplasm"/>
    <property type="evidence" value="ECO:0007669"/>
    <property type="project" value="UniProtKB-SubCell"/>
</dbReference>
<protein>
    <recommendedName>
        <fullName evidence="12">Transcription-repair-coupling factor</fullName>
    </recommendedName>
</protein>
<dbReference type="Pfam" id="PF02559">
    <property type="entry name" value="CarD_TRCF_RID"/>
    <property type="match status" value="1"/>
</dbReference>
<dbReference type="InterPro" id="IPR027417">
    <property type="entry name" value="P-loop_NTPase"/>
</dbReference>
<comment type="caution">
    <text evidence="16">The sequence shown here is derived from an EMBL/GenBank/DDBJ whole genome shotgun (WGS) entry which is preliminary data.</text>
</comment>
<keyword evidence="2" id="KW-0963">Cytoplasm</keyword>
<comment type="similarity">
    <text evidence="10">In the N-terminal section; belongs to the UvrB family.</text>
</comment>
<evidence type="ECO:0000256" key="9">
    <source>
        <dbReference type="ARBA" id="ARBA00023204"/>
    </source>
</evidence>
<keyword evidence="3" id="KW-0547">Nucleotide-binding</keyword>
<dbReference type="SUPFAM" id="SSF141259">
    <property type="entry name" value="CarD-like"/>
    <property type="match status" value="1"/>
</dbReference>
<dbReference type="Gene3D" id="3.40.50.300">
    <property type="entry name" value="P-loop containing nucleotide triphosphate hydrolases"/>
    <property type="match status" value="2"/>
</dbReference>
<dbReference type="InterPro" id="IPR001650">
    <property type="entry name" value="Helicase_C-like"/>
</dbReference>
<dbReference type="GO" id="GO:0005524">
    <property type="term" value="F:ATP binding"/>
    <property type="evidence" value="ECO:0007669"/>
    <property type="project" value="UniProtKB-KW"/>
</dbReference>
<evidence type="ECO:0000313" key="16">
    <source>
        <dbReference type="EMBL" id="MBM3318474.1"/>
    </source>
</evidence>
<feature type="domain" description="Helicase C-terminal" evidence="15">
    <location>
        <begin position="918"/>
        <end position="1066"/>
    </location>
</feature>
<dbReference type="SMART" id="SM01058">
    <property type="entry name" value="CarD_TRCF"/>
    <property type="match status" value="1"/>
</dbReference>
<dbReference type="InterPro" id="IPR003711">
    <property type="entry name" value="CarD-like/TRCF_RID"/>
</dbReference>
<evidence type="ECO:0000256" key="11">
    <source>
        <dbReference type="ARBA" id="ARBA00061399"/>
    </source>
</evidence>
<dbReference type="Pfam" id="PF17757">
    <property type="entry name" value="UvrB_inter"/>
    <property type="match status" value="1"/>
</dbReference>
<evidence type="ECO:0000256" key="5">
    <source>
        <dbReference type="ARBA" id="ARBA00022801"/>
    </source>
</evidence>
<keyword evidence="8" id="KW-0238">DNA-binding</keyword>
<evidence type="ECO:0000259" key="14">
    <source>
        <dbReference type="PROSITE" id="PS51192"/>
    </source>
</evidence>
<dbReference type="PROSITE" id="PS51192">
    <property type="entry name" value="HELICASE_ATP_BIND_1"/>
    <property type="match status" value="1"/>
</dbReference>
<name>A0A937XDB7_UNCEI</name>
<evidence type="ECO:0000256" key="10">
    <source>
        <dbReference type="ARBA" id="ARBA00061104"/>
    </source>
</evidence>
<evidence type="ECO:0000256" key="8">
    <source>
        <dbReference type="ARBA" id="ARBA00023125"/>
    </source>
</evidence>
<gene>
    <name evidence="16" type="ORF">FJY75_11545</name>
</gene>
<dbReference type="InterPro" id="IPR014001">
    <property type="entry name" value="Helicase_ATP-bd"/>
</dbReference>
<feature type="domain" description="Helicase ATP-binding" evidence="14">
    <location>
        <begin position="748"/>
        <end position="909"/>
    </location>
</feature>
<dbReference type="EMBL" id="VGIY01000370">
    <property type="protein sequence ID" value="MBM3318474.1"/>
    <property type="molecule type" value="Genomic_DNA"/>
</dbReference>
<proteinExistence type="inferred from homology"/>
<dbReference type="SUPFAM" id="SSF52540">
    <property type="entry name" value="P-loop containing nucleoside triphosphate hydrolases"/>
    <property type="match status" value="4"/>
</dbReference>
<dbReference type="HAMAP" id="MF_00969">
    <property type="entry name" value="TRCF"/>
    <property type="match status" value="1"/>
</dbReference>
<dbReference type="PROSITE" id="PS51194">
    <property type="entry name" value="HELICASE_CTER"/>
    <property type="match status" value="1"/>
</dbReference>
<dbReference type="PANTHER" id="PTHR47964">
    <property type="entry name" value="ATP-DEPENDENT DNA HELICASE HOMOLOG RECG, CHLOROPLASTIC"/>
    <property type="match status" value="1"/>
</dbReference>
<dbReference type="SMART" id="SM00490">
    <property type="entry name" value="HELICc"/>
    <property type="match status" value="1"/>
</dbReference>
<dbReference type="InterPro" id="IPR047112">
    <property type="entry name" value="RecG/Mfd"/>
</dbReference>
<dbReference type="GO" id="GO:0003684">
    <property type="term" value="F:damaged DNA binding"/>
    <property type="evidence" value="ECO:0007669"/>
    <property type="project" value="InterPro"/>
</dbReference>
<keyword evidence="9" id="KW-0234">DNA repair</keyword>
<feature type="non-terminal residue" evidence="16">
    <location>
        <position position="1"/>
    </location>
</feature>
<evidence type="ECO:0000259" key="15">
    <source>
        <dbReference type="PROSITE" id="PS51194"/>
    </source>
</evidence>
<dbReference type="Gene3D" id="3.40.50.11180">
    <property type="match status" value="1"/>
</dbReference>
<keyword evidence="4" id="KW-0227">DNA damage</keyword>
<dbReference type="InterPro" id="IPR041471">
    <property type="entry name" value="UvrB_inter"/>
</dbReference>
<dbReference type="InterPro" id="IPR004576">
    <property type="entry name" value="Mfd"/>
</dbReference>
<feature type="region of interest" description="Disordered" evidence="13">
    <location>
        <begin position="349"/>
        <end position="387"/>
    </location>
</feature>
<dbReference type="Gene3D" id="2.40.10.170">
    <property type="match status" value="1"/>
</dbReference>
<sequence length="1066" mass="117451">AGAPAAEDHAGLIGLRGSAVTAAAAYLAREAAARGVGPLVYLAADASTLDDAREDFAFLLELERVAHFPDSGVEPYDLQIPRARQRAARIETLARLLPEGDPAARPWVVLTTPDALFRRVPDPRHFARGVQTLRVGERWMMEDLFARLVRLGYQPQPLVGEYGDFSRRGGIVDVYGFGYLNPVRIEFDDDEIVSLREFDVFSQRSKAVLQQFTLLPLWEIVVEEEDWARAQARGAIPADGPLAEHLGLLRGEGSFEGIEWMPSTFGIPVVSLLDFAGPGAFVVADDPLLLEARWESAREAVPSAEELAASAEETPLKRLFSPPAELFIIEDGIGGLTRGHPVLHVGVGARRPPAEESAPREKRPRNKGWTAGEQLHPPDPLEEVPRVSRRAAGWREILARSSARRGELPADEDAADGHAGGDLSDDAAGGGDAGDGAAVLGRALGDAGDDAAGGDGAHGGHPGGVAGMRHAGRDAAAVEAGLIEDGHAWSDVEEQALLLPYATRYFTLPTQAQERFGRNLALTRDYIARLRARGLLVTVLCDTSHHRERLEELMEGVPASFAVGNLAGGFAVPELGLAVLTDHEIFERLRRRRAGRRFSRGISLKELLAMRPGDFVVHIDHGIGAYRGIERLPVDGQLTDCMKIEYAAGDKLFIPVDQLNLVQKYAAEEGHRPVLSRLGSGQWARTKAKVKKSIKEMAGELMRLYAQRKTRPGYGFPPDTVWQTEMEARFPYEETSDQLKAIEEVKEDMERPAPMDRLVCGDVGFGKTEVAIRAAFKCVMDGKQAVMLVPTTLLAQQHYDTVRERLKGYPVRVEMLSRFRSTKEIGEALAALAAGRVDVVVGTHRLLSRDVRFKDLGLIIVDEEQRFGVRHKERLKQLRTQVDVLTLTATPIPRTLNMALMGARDMSTIHTPPRDRRPIQTEIVEFGDEVIAYALMREADRGGQSFFVHNRVESIDALANYLRGLVPHLRIAVGHGQMRERQLEEVMRKFLAREYDVLVATMIIESGLDMPNVNTILVNRTDTLGLAQLYQLRGRVGRSARKAYAYLLVPPARVITEQAMKRLKAI</sequence>
<dbReference type="InterPro" id="IPR011545">
    <property type="entry name" value="DEAD/DEAH_box_helicase_dom"/>
</dbReference>
<evidence type="ECO:0000256" key="1">
    <source>
        <dbReference type="ARBA" id="ARBA00004496"/>
    </source>
</evidence>
<evidence type="ECO:0000256" key="6">
    <source>
        <dbReference type="ARBA" id="ARBA00022806"/>
    </source>
</evidence>
<evidence type="ECO:0000256" key="3">
    <source>
        <dbReference type="ARBA" id="ARBA00022741"/>
    </source>
</evidence>
<dbReference type="Pfam" id="PF00271">
    <property type="entry name" value="Helicase_C"/>
    <property type="match status" value="1"/>
</dbReference>
<comment type="subcellular location">
    <subcellularLocation>
        <location evidence="1">Cytoplasm</location>
    </subcellularLocation>
</comment>
<dbReference type="Gene3D" id="3.30.2060.10">
    <property type="entry name" value="Penicillin-binding protein 1b domain"/>
    <property type="match status" value="1"/>
</dbReference>
<feature type="compositionally biased region" description="Basic and acidic residues" evidence="13">
    <location>
        <begin position="352"/>
        <end position="361"/>
    </location>
</feature>
<dbReference type="FunFam" id="3.40.50.300:FF:000546">
    <property type="entry name" value="Transcription-repair-coupling factor"/>
    <property type="match status" value="1"/>
</dbReference>
<feature type="region of interest" description="Disordered" evidence="13">
    <location>
        <begin position="402"/>
        <end position="434"/>
    </location>
</feature>
<evidence type="ECO:0000256" key="4">
    <source>
        <dbReference type="ARBA" id="ARBA00022763"/>
    </source>
</evidence>
<evidence type="ECO:0000313" key="17">
    <source>
        <dbReference type="Proteomes" id="UP000748308"/>
    </source>
</evidence>
<comment type="similarity">
    <text evidence="11">In the C-terminal section; belongs to the helicase family. RecG subfamily.</text>
</comment>
<dbReference type="GO" id="GO:0006281">
    <property type="term" value="P:DNA repair"/>
    <property type="evidence" value="ECO:0007669"/>
    <property type="project" value="UniProtKB-KW"/>
</dbReference>
<evidence type="ECO:0000256" key="13">
    <source>
        <dbReference type="SAM" id="MobiDB-lite"/>
    </source>
</evidence>
<keyword evidence="5" id="KW-0378">Hydrolase</keyword>
<dbReference type="GO" id="GO:0003678">
    <property type="term" value="F:DNA helicase activity"/>
    <property type="evidence" value="ECO:0007669"/>
    <property type="project" value="TreeGrafter"/>
</dbReference>
<dbReference type="GO" id="GO:0016787">
    <property type="term" value="F:hydrolase activity"/>
    <property type="evidence" value="ECO:0007669"/>
    <property type="project" value="UniProtKB-KW"/>
</dbReference>
<accession>A0A937XDB7</accession>
<evidence type="ECO:0000256" key="2">
    <source>
        <dbReference type="ARBA" id="ARBA00022490"/>
    </source>
</evidence>
<dbReference type="CDD" id="cd17991">
    <property type="entry name" value="DEXHc_TRCF"/>
    <property type="match status" value="1"/>
</dbReference>
<keyword evidence="6 16" id="KW-0347">Helicase</keyword>
<dbReference type="SMART" id="SM00487">
    <property type="entry name" value="DEXDc"/>
    <property type="match status" value="1"/>
</dbReference>
<dbReference type="Proteomes" id="UP000748308">
    <property type="component" value="Unassembled WGS sequence"/>
</dbReference>
<organism evidence="16 17">
    <name type="scientific">Eiseniibacteriota bacterium</name>
    <dbReference type="NCBI Taxonomy" id="2212470"/>
    <lineage>
        <taxon>Bacteria</taxon>
        <taxon>Candidatus Eiseniibacteriota</taxon>
    </lineage>
</organism>
<evidence type="ECO:0000256" key="12">
    <source>
        <dbReference type="ARBA" id="ARBA00070128"/>
    </source>
</evidence>
<evidence type="ECO:0000256" key="7">
    <source>
        <dbReference type="ARBA" id="ARBA00022840"/>
    </source>
</evidence>
<dbReference type="InterPro" id="IPR036101">
    <property type="entry name" value="CarD-like/TRCF_RID_sf"/>
</dbReference>